<organism evidence="12 13">
    <name type="scientific">Elaeis guineensis var. tenera</name>
    <name type="common">Oil palm</name>
    <dbReference type="NCBI Taxonomy" id="51953"/>
    <lineage>
        <taxon>Eukaryota</taxon>
        <taxon>Viridiplantae</taxon>
        <taxon>Streptophyta</taxon>
        <taxon>Embryophyta</taxon>
        <taxon>Tracheophyta</taxon>
        <taxon>Spermatophyta</taxon>
        <taxon>Magnoliopsida</taxon>
        <taxon>Liliopsida</taxon>
        <taxon>Arecaceae</taxon>
        <taxon>Arecoideae</taxon>
        <taxon>Cocoseae</taxon>
        <taxon>Elaeidinae</taxon>
        <taxon>Elaeis</taxon>
    </lineage>
</organism>
<evidence type="ECO:0000256" key="6">
    <source>
        <dbReference type="ARBA" id="ARBA00023125"/>
    </source>
</evidence>
<dbReference type="AlphaFoldDB" id="A0A6I9SI86"/>
<evidence type="ECO:0000256" key="7">
    <source>
        <dbReference type="ARBA" id="ARBA00023163"/>
    </source>
</evidence>
<dbReference type="OrthoDB" id="514967at2759"/>
<keyword evidence="12" id="KW-1185">Reference proteome</keyword>
<evidence type="ECO:0000313" key="13">
    <source>
        <dbReference type="RefSeq" id="XP_010943549.1"/>
    </source>
</evidence>
<dbReference type="Pfam" id="PF03110">
    <property type="entry name" value="SBP"/>
    <property type="match status" value="1"/>
</dbReference>
<dbReference type="InterPro" id="IPR036893">
    <property type="entry name" value="SBP_sf"/>
</dbReference>
<dbReference type="FunCoup" id="A0A6I9SI86">
    <property type="interactions" value="1277"/>
</dbReference>
<dbReference type="PROSITE" id="PS51141">
    <property type="entry name" value="ZF_SBP"/>
    <property type="match status" value="1"/>
</dbReference>
<feature type="domain" description="SBP-type" evidence="11">
    <location>
        <begin position="153"/>
        <end position="230"/>
    </location>
</feature>
<dbReference type="GO" id="GO:0003677">
    <property type="term" value="F:DNA binding"/>
    <property type="evidence" value="ECO:0007669"/>
    <property type="project" value="UniProtKB-KW"/>
</dbReference>
<feature type="region of interest" description="Disordered" evidence="10">
    <location>
        <begin position="219"/>
        <end position="238"/>
    </location>
</feature>
<feature type="region of interest" description="Disordered" evidence="10">
    <location>
        <begin position="12"/>
        <end position="36"/>
    </location>
</feature>
<keyword evidence="2" id="KW-0479">Metal-binding</keyword>
<evidence type="ECO:0000313" key="12">
    <source>
        <dbReference type="Proteomes" id="UP000504607"/>
    </source>
</evidence>
<comment type="subcellular location">
    <subcellularLocation>
        <location evidence="1">Nucleus</location>
    </subcellularLocation>
</comment>
<evidence type="ECO:0000256" key="8">
    <source>
        <dbReference type="ARBA" id="ARBA00023242"/>
    </source>
</evidence>
<feature type="compositionally biased region" description="Low complexity" evidence="10">
    <location>
        <begin position="118"/>
        <end position="132"/>
    </location>
</feature>
<evidence type="ECO:0000259" key="11">
    <source>
        <dbReference type="PROSITE" id="PS51141"/>
    </source>
</evidence>
<dbReference type="GO" id="GO:0005634">
    <property type="term" value="C:nucleus"/>
    <property type="evidence" value="ECO:0007669"/>
    <property type="project" value="UniProtKB-SubCell"/>
</dbReference>
<name>A0A6I9SI86_ELAGV</name>
<dbReference type="FunFam" id="4.10.1100.10:FF:000001">
    <property type="entry name" value="Squamosa promoter-binding-like protein 14"/>
    <property type="match status" value="1"/>
</dbReference>
<evidence type="ECO:0000256" key="10">
    <source>
        <dbReference type="SAM" id="MobiDB-lite"/>
    </source>
</evidence>
<feature type="compositionally biased region" description="Basic and acidic residues" evidence="10">
    <location>
        <begin position="15"/>
        <end position="32"/>
    </location>
</feature>
<keyword evidence="6" id="KW-0238">DNA-binding</keyword>
<accession>A0A6I9SI86</accession>
<feature type="region of interest" description="Disordered" evidence="10">
    <location>
        <begin position="113"/>
        <end position="151"/>
    </location>
</feature>
<protein>
    <submittedName>
        <fullName evidence="13">Squamosa promoter-binding-like protein 14 isoform X1</fullName>
    </submittedName>
</protein>
<feature type="region of interest" description="Disordered" evidence="10">
    <location>
        <begin position="349"/>
        <end position="368"/>
    </location>
</feature>
<proteinExistence type="predicted"/>
<keyword evidence="8" id="KW-0539">Nucleus</keyword>
<feature type="compositionally biased region" description="Basic residues" evidence="10">
    <location>
        <begin position="219"/>
        <end position="230"/>
    </location>
</feature>
<dbReference type="PANTHER" id="PTHR31251:SF226">
    <property type="entry name" value="SQUAMOSA PROMOTER-BINDING-LIKE PROTEIN 6"/>
    <property type="match status" value="1"/>
</dbReference>
<evidence type="ECO:0000256" key="3">
    <source>
        <dbReference type="ARBA" id="ARBA00022771"/>
    </source>
</evidence>
<dbReference type="InterPro" id="IPR004333">
    <property type="entry name" value="SBP_dom"/>
</dbReference>
<evidence type="ECO:0000256" key="9">
    <source>
        <dbReference type="PROSITE-ProRule" id="PRU00470"/>
    </source>
</evidence>
<feature type="compositionally biased region" description="Polar residues" evidence="10">
    <location>
        <begin position="349"/>
        <end position="366"/>
    </location>
</feature>
<keyword evidence="7" id="KW-0804">Transcription</keyword>
<keyword evidence="4" id="KW-0862">Zinc</keyword>
<keyword evidence="3 9" id="KW-0863">Zinc-finger</keyword>
<dbReference type="Proteomes" id="UP000504607">
    <property type="component" value="Unplaced"/>
</dbReference>
<dbReference type="RefSeq" id="XP_010943549.1">
    <property type="nucleotide sequence ID" value="XM_010945247.3"/>
</dbReference>
<sequence>MAQMAGVGFMLVKESAAERPMKRKSEGERSERNLPILSFSLSFKGTHRLSAPQEKSHLPLGPSSVSKSPWTGLCRGREMESGSRSPAVSGAGGPGDSLNGLKFGKKIYFEDGGGGGNSSSSSSSSSSKVPALAAPPPPPARRGKGVVHGGQGPPRCQVEGCKLDLTGAKAYYCRHKVCGMHSKAPKVIVGGLEQRFCQQCSRFHQLSEFDQGKRSCRRRLAGHNERRRKPPPGPLSSRYEHEFIQLYPTAEDPSRLRSFLLDFSYPRLPSTGRDVWPTVRASDRVTGNQWHGGLDPPTSAVMVQGPQHYLQNSAGGTLFSTPEVPSGECLSGVSDSSCALSLLSTQPWESNTTRNRAPTIPASSSFDGIPTARSVAANDYISPWALRGHGGRSSSHEIQHEMGLGLVTEAGSSQFSGELELALQGNGQCLDHGSDKTYDHAGHVMHWSL</sequence>
<dbReference type="PANTHER" id="PTHR31251">
    <property type="entry name" value="SQUAMOSA PROMOTER-BINDING-LIKE PROTEIN 4"/>
    <property type="match status" value="1"/>
</dbReference>
<evidence type="ECO:0000256" key="5">
    <source>
        <dbReference type="ARBA" id="ARBA00023015"/>
    </source>
</evidence>
<dbReference type="GeneID" id="105061255"/>
<dbReference type="InParanoid" id="A0A6I9SI86"/>
<evidence type="ECO:0000256" key="2">
    <source>
        <dbReference type="ARBA" id="ARBA00022723"/>
    </source>
</evidence>
<dbReference type="KEGG" id="egu:105061255"/>
<keyword evidence="5" id="KW-0805">Transcription regulation</keyword>
<dbReference type="GO" id="GO:0008270">
    <property type="term" value="F:zinc ion binding"/>
    <property type="evidence" value="ECO:0007669"/>
    <property type="project" value="UniProtKB-KW"/>
</dbReference>
<reference evidence="13" key="1">
    <citation type="submission" date="2025-08" db="UniProtKB">
        <authorList>
            <consortium name="RefSeq"/>
        </authorList>
    </citation>
    <scope>IDENTIFICATION</scope>
</reference>
<dbReference type="InterPro" id="IPR044817">
    <property type="entry name" value="SBP-like"/>
</dbReference>
<evidence type="ECO:0000256" key="4">
    <source>
        <dbReference type="ARBA" id="ARBA00022833"/>
    </source>
</evidence>
<dbReference type="Gene3D" id="4.10.1100.10">
    <property type="entry name" value="Transcription factor, SBP-box domain"/>
    <property type="match status" value="1"/>
</dbReference>
<feature type="region of interest" description="Disordered" evidence="10">
    <location>
        <begin position="48"/>
        <end position="96"/>
    </location>
</feature>
<evidence type="ECO:0000256" key="1">
    <source>
        <dbReference type="ARBA" id="ARBA00004123"/>
    </source>
</evidence>
<gene>
    <name evidence="13" type="primary">LOC105061255</name>
</gene>
<dbReference type="SUPFAM" id="SSF103612">
    <property type="entry name" value="SBT domain"/>
    <property type="match status" value="1"/>
</dbReference>